<gene>
    <name evidence="1" type="ORF">K435DRAFT_797987</name>
</gene>
<evidence type="ECO:0000313" key="2">
    <source>
        <dbReference type="Proteomes" id="UP000297245"/>
    </source>
</evidence>
<name>A0A4S8M0M5_DENBC</name>
<protein>
    <submittedName>
        <fullName evidence="1">Uncharacterized protein</fullName>
    </submittedName>
</protein>
<sequence>MTYVLLLSRFSKTYIVANKNLKLEQSSSDQLRGGANCTPYGGAPDPNDCHAIVDTLHFKGANSAAGLSFKTWVLWHDWRLLSLTSSHQFVKLFKAHMEGSARPATNVGSFRSSILNFIKCYYGRSEFCYS</sequence>
<reference evidence="1 2" key="1">
    <citation type="journal article" date="2019" name="Nat. Ecol. Evol.">
        <title>Megaphylogeny resolves global patterns of mushroom evolution.</title>
        <authorList>
            <person name="Varga T."/>
            <person name="Krizsan K."/>
            <person name="Foldi C."/>
            <person name="Dima B."/>
            <person name="Sanchez-Garcia M."/>
            <person name="Sanchez-Ramirez S."/>
            <person name="Szollosi G.J."/>
            <person name="Szarkandi J.G."/>
            <person name="Papp V."/>
            <person name="Albert L."/>
            <person name="Andreopoulos W."/>
            <person name="Angelini C."/>
            <person name="Antonin V."/>
            <person name="Barry K.W."/>
            <person name="Bougher N.L."/>
            <person name="Buchanan P."/>
            <person name="Buyck B."/>
            <person name="Bense V."/>
            <person name="Catcheside P."/>
            <person name="Chovatia M."/>
            <person name="Cooper J."/>
            <person name="Damon W."/>
            <person name="Desjardin D."/>
            <person name="Finy P."/>
            <person name="Geml J."/>
            <person name="Haridas S."/>
            <person name="Hughes K."/>
            <person name="Justo A."/>
            <person name="Karasinski D."/>
            <person name="Kautmanova I."/>
            <person name="Kiss B."/>
            <person name="Kocsube S."/>
            <person name="Kotiranta H."/>
            <person name="LaButti K.M."/>
            <person name="Lechner B.E."/>
            <person name="Liimatainen K."/>
            <person name="Lipzen A."/>
            <person name="Lukacs Z."/>
            <person name="Mihaltcheva S."/>
            <person name="Morgado L.N."/>
            <person name="Niskanen T."/>
            <person name="Noordeloos M.E."/>
            <person name="Ohm R.A."/>
            <person name="Ortiz-Santana B."/>
            <person name="Ovrebo C."/>
            <person name="Racz N."/>
            <person name="Riley R."/>
            <person name="Savchenko A."/>
            <person name="Shiryaev A."/>
            <person name="Soop K."/>
            <person name="Spirin V."/>
            <person name="Szebenyi C."/>
            <person name="Tomsovsky M."/>
            <person name="Tulloss R.E."/>
            <person name="Uehling J."/>
            <person name="Grigoriev I.V."/>
            <person name="Vagvolgyi C."/>
            <person name="Papp T."/>
            <person name="Martin F.M."/>
            <person name="Miettinen O."/>
            <person name="Hibbett D.S."/>
            <person name="Nagy L.G."/>
        </authorList>
    </citation>
    <scope>NUCLEOTIDE SEQUENCE [LARGE SCALE GENOMIC DNA]</scope>
    <source>
        <strain evidence="1 2">CBS 962.96</strain>
    </source>
</reference>
<accession>A0A4S8M0M5</accession>
<dbReference type="AlphaFoldDB" id="A0A4S8M0M5"/>
<evidence type="ECO:0000313" key="1">
    <source>
        <dbReference type="EMBL" id="THU95599.1"/>
    </source>
</evidence>
<dbReference type="Proteomes" id="UP000297245">
    <property type="component" value="Unassembled WGS sequence"/>
</dbReference>
<organism evidence="1 2">
    <name type="scientific">Dendrothele bispora (strain CBS 962.96)</name>
    <dbReference type="NCBI Taxonomy" id="1314807"/>
    <lineage>
        <taxon>Eukaryota</taxon>
        <taxon>Fungi</taxon>
        <taxon>Dikarya</taxon>
        <taxon>Basidiomycota</taxon>
        <taxon>Agaricomycotina</taxon>
        <taxon>Agaricomycetes</taxon>
        <taxon>Agaricomycetidae</taxon>
        <taxon>Agaricales</taxon>
        <taxon>Agaricales incertae sedis</taxon>
        <taxon>Dendrothele</taxon>
    </lineage>
</organism>
<keyword evidence="2" id="KW-1185">Reference proteome</keyword>
<dbReference type="EMBL" id="ML179196">
    <property type="protein sequence ID" value="THU95599.1"/>
    <property type="molecule type" value="Genomic_DNA"/>
</dbReference>
<proteinExistence type="predicted"/>